<evidence type="ECO:0000256" key="4">
    <source>
        <dbReference type="RuleBase" id="RU000411"/>
    </source>
</evidence>
<dbReference type="PROSITE" id="PS00284">
    <property type="entry name" value="SERPIN"/>
    <property type="match status" value="1"/>
</dbReference>
<dbReference type="CDD" id="cd19601">
    <property type="entry name" value="serpin42Da-like"/>
    <property type="match status" value="1"/>
</dbReference>
<keyword evidence="6" id="KW-1185">Reference proteome</keyword>
<dbReference type="Gene3D" id="2.30.39.10">
    <property type="entry name" value="Alpha-1-antitrypsin, domain 1"/>
    <property type="match status" value="1"/>
</dbReference>
<dbReference type="GO" id="GO:0005615">
    <property type="term" value="C:extracellular space"/>
    <property type="evidence" value="ECO:0007669"/>
    <property type="project" value="InterPro"/>
</dbReference>
<dbReference type="Gene3D" id="3.30.497.10">
    <property type="entry name" value="Antithrombin, subunit I, domain 2"/>
    <property type="match status" value="1"/>
</dbReference>
<protein>
    <submittedName>
        <fullName evidence="7">Leukocyte elastase inhibitor-like isoform X4</fullName>
    </submittedName>
</protein>
<evidence type="ECO:0000259" key="5">
    <source>
        <dbReference type="SMART" id="SM00093"/>
    </source>
</evidence>
<proteinExistence type="inferred from homology"/>
<dbReference type="GO" id="GO:0004867">
    <property type="term" value="F:serine-type endopeptidase inhibitor activity"/>
    <property type="evidence" value="ECO:0007669"/>
    <property type="project" value="UniProtKB-KW"/>
</dbReference>
<dbReference type="Pfam" id="PF00079">
    <property type="entry name" value="Serpin"/>
    <property type="match status" value="1"/>
</dbReference>
<dbReference type="Proteomes" id="UP000694846">
    <property type="component" value="Unplaced"/>
</dbReference>
<gene>
    <name evidence="7" type="primary">LOC112680446</name>
</gene>
<evidence type="ECO:0000313" key="7">
    <source>
        <dbReference type="RefSeq" id="XP_025406325.1"/>
    </source>
</evidence>
<dbReference type="AlphaFoldDB" id="A0A8B8F747"/>
<name>A0A8B8F747_9HEMI</name>
<accession>A0A8B8F747</accession>
<evidence type="ECO:0000313" key="6">
    <source>
        <dbReference type="Proteomes" id="UP000694846"/>
    </source>
</evidence>
<comment type="similarity">
    <text evidence="1 4">Belongs to the serpin family.</text>
</comment>
<dbReference type="InterPro" id="IPR000215">
    <property type="entry name" value="Serpin_fam"/>
</dbReference>
<dbReference type="GeneID" id="112680446"/>
<keyword evidence="2" id="KW-0646">Protease inhibitor</keyword>
<dbReference type="InterPro" id="IPR023796">
    <property type="entry name" value="Serpin_dom"/>
</dbReference>
<dbReference type="SMART" id="SM00093">
    <property type="entry name" value="SERPIN"/>
    <property type="match status" value="1"/>
</dbReference>
<evidence type="ECO:0000256" key="2">
    <source>
        <dbReference type="ARBA" id="ARBA00022690"/>
    </source>
</evidence>
<dbReference type="InterPro" id="IPR042178">
    <property type="entry name" value="Serpin_sf_1"/>
</dbReference>
<reference evidence="7" key="1">
    <citation type="submission" date="2025-08" db="UniProtKB">
        <authorList>
            <consortium name="RefSeq"/>
        </authorList>
    </citation>
    <scope>IDENTIFICATION</scope>
    <source>
        <tissue evidence="7">Whole body</tissue>
    </source>
</reference>
<dbReference type="InterPro" id="IPR023795">
    <property type="entry name" value="Serpin_CS"/>
</dbReference>
<dbReference type="InterPro" id="IPR042185">
    <property type="entry name" value="Serpin_sf_2"/>
</dbReference>
<organism evidence="6 7">
    <name type="scientific">Sipha flava</name>
    <name type="common">yellow sugarcane aphid</name>
    <dbReference type="NCBI Taxonomy" id="143950"/>
    <lineage>
        <taxon>Eukaryota</taxon>
        <taxon>Metazoa</taxon>
        <taxon>Ecdysozoa</taxon>
        <taxon>Arthropoda</taxon>
        <taxon>Hexapoda</taxon>
        <taxon>Insecta</taxon>
        <taxon>Pterygota</taxon>
        <taxon>Neoptera</taxon>
        <taxon>Paraneoptera</taxon>
        <taxon>Hemiptera</taxon>
        <taxon>Sternorrhyncha</taxon>
        <taxon>Aphidomorpha</taxon>
        <taxon>Aphidoidea</taxon>
        <taxon>Aphididae</taxon>
        <taxon>Sipha</taxon>
    </lineage>
</organism>
<dbReference type="OrthoDB" id="671595at2759"/>
<feature type="domain" description="Serpin" evidence="5">
    <location>
        <begin position="25"/>
        <end position="384"/>
    </location>
</feature>
<sequence length="385" mass="44000">MSDDPKNMALTNLEALNLANHDFSLSLYTELAKKETGNIFYSPFSIHVIMFMASVGAASTTFDEMIATIHLNKTTHSLETYKELLDDLISDSENLKLATGMFVDTNFNVKSSYVENTNKYLKATMEKLNFKQNPEKQRQYINNWVLQKTNDKIKNLFPKDSINEGTPLVLANAIHFKSGWAHKFRDAEDEPFYLTPNNKVTVKMMTLVHDLSYYHNDELKFAALELPYEHHAFKMMILLPDEKDGLKNLENNLSKIKIHEISNKMSQYHVTVKLPRFKLEQSLQLEDTLSNLGCPTMFSRAANFSNIAESGDLYVSKVVHKAYVDVNEKGTEAAAATGMLMFRSARIQDDEPPKKVDFYADHPFVIGILYYTDSVMFMGRILNPQ</sequence>
<evidence type="ECO:0000256" key="1">
    <source>
        <dbReference type="ARBA" id="ARBA00009500"/>
    </source>
</evidence>
<keyword evidence="3" id="KW-0722">Serine protease inhibitor</keyword>
<dbReference type="RefSeq" id="XP_025406325.1">
    <property type="nucleotide sequence ID" value="XM_025550540.1"/>
</dbReference>
<dbReference type="PANTHER" id="PTHR11461:SF211">
    <property type="entry name" value="GH10112P-RELATED"/>
    <property type="match status" value="1"/>
</dbReference>
<dbReference type="InterPro" id="IPR036186">
    <property type="entry name" value="Serpin_sf"/>
</dbReference>
<dbReference type="SUPFAM" id="SSF56574">
    <property type="entry name" value="Serpins"/>
    <property type="match status" value="1"/>
</dbReference>
<dbReference type="PANTHER" id="PTHR11461">
    <property type="entry name" value="SERINE PROTEASE INHIBITOR, SERPIN"/>
    <property type="match status" value="1"/>
</dbReference>
<evidence type="ECO:0000256" key="3">
    <source>
        <dbReference type="ARBA" id="ARBA00022900"/>
    </source>
</evidence>